<dbReference type="Proteomes" id="UP000509782">
    <property type="component" value="Chromosome"/>
</dbReference>
<dbReference type="PANTHER" id="PTHR30483">
    <property type="entry name" value="LEUCINE-SPECIFIC-BINDING PROTEIN"/>
    <property type="match status" value="1"/>
</dbReference>
<proteinExistence type="inferred from homology"/>
<dbReference type="InterPro" id="IPR051010">
    <property type="entry name" value="BCAA_transport"/>
</dbReference>
<dbReference type="InterPro" id="IPR028081">
    <property type="entry name" value="Leu-bd"/>
</dbReference>
<feature type="chain" id="PRO_5026776856" evidence="3">
    <location>
        <begin position="23"/>
        <end position="403"/>
    </location>
</feature>
<feature type="signal peptide" evidence="3">
    <location>
        <begin position="1"/>
        <end position="22"/>
    </location>
</feature>
<gene>
    <name evidence="5" type="ORF">FOC81_22890</name>
</gene>
<name>A0A6N0JQE9_ACHDE</name>
<reference evidence="5 6" key="1">
    <citation type="submission" date="2020-05" db="EMBL/GenBank/DDBJ databases">
        <title>FDA dAtabase for Regulatory Grade micrObial Sequences (FDA-ARGOS): Supporting development and validation of Infectious Disease Dx tests.</title>
        <authorList>
            <person name="Sproer C."/>
            <person name="Gronow S."/>
            <person name="Severitt S."/>
            <person name="Schroder I."/>
            <person name="Tallon L."/>
            <person name="Sadzewicz L."/>
            <person name="Zhao X."/>
            <person name="Vavikolanu K."/>
            <person name="Mehta A."/>
            <person name="Aluvathingal J."/>
            <person name="Nadendla S."/>
            <person name="Myers T."/>
            <person name="Yan Y."/>
            <person name="Sichtig H."/>
        </authorList>
    </citation>
    <scope>NUCLEOTIDE SEQUENCE [LARGE SCALE GENOMIC DNA]</scope>
    <source>
        <strain evidence="5 6">FDAARGOS_787</strain>
    </source>
</reference>
<comment type="similarity">
    <text evidence="1">Belongs to the leucine-binding protein family.</text>
</comment>
<evidence type="ECO:0000313" key="6">
    <source>
        <dbReference type="Proteomes" id="UP000509782"/>
    </source>
</evidence>
<dbReference type="AlphaFoldDB" id="A0A6N0JQE9"/>
<dbReference type="Pfam" id="PF13458">
    <property type="entry name" value="Peripla_BP_6"/>
    <property type="match status" value="1"/>
</dbReference>
<dbReference type="PANTHER" id="PTHR30483:SF6">
    <property type="entry name" value="PERIPLASMIC BINDING PROTEIN OF ABC TRANSPORTER FOR NATURAL AMINO ACIDS"/>
    <property type="match status" value="1"/>
</dbReference>
<dbReference type="RefSeq" id="WP_174716968.1">
    <property type="nucleotide sequence ID" value="NZ_CP054569.1"/>
</dbReference>
<accession>A0A6N0JQE9</accession>
<evidence type="ECO:0000256" key="3">
    <source>
        <dbReference type="SAM" id="SignalP"/>
    </source>
</evidence>
<keyword evidence="2 3" id="KW-0732">Signal</keyword>
<evidence type="ECO:0000256" key="1">
    <source>
        <dbReference type="ARBA" id="ARBA00010062"/>
    </source>
</evidence>
<feature type="domain" description="Leucine-binding protein" evidence="4">
    <location>
        <begin position="31"/>
        <end position="372"/>
    </location>
</feature>
<dbReference type="Gene3D" id="3.40.50.2300">
    <property type="match status" value="2"/>
</dbReference>
<evidence type="ECO:0000313" key="5">
    <source>
        <dbReference type="EMBL" id="QKQ49399.1"/>
    </source>
</evidence>
<protein>
    <submittedName>
        <fullName evidence="5">ABC transporter substrate-binding protein</fullName>
    </submittedName>
</protein>
<organism evidence="5 6">
    <name type="scientific">Achromobacter denitrificans</name>
    <name type="common">Alcaligenes denitrificans</name>
    <dbReference type="NCBI Taxonomy" id="32002"/>
    <lineage>
        <taxon>Bacteria</taxon>
        <taxon>Pseudomonadati</taxon>
        <taxon>Pseudomonadota</taxon>
        <taxon>Betaproteobacteria</taxon>
        <taxon>Burkholderiales</taxon>
        <taxon>Alcaligenaceae</taxon>
        <taxon>Achromobacter</taxon>
    </lineage>
</organism>
<dbReference type="EMBL" id="CP054569">
    <property type="protein sequence ID" value="QKQ49399.1"/>
    <property type="molecule type" value="Genomic_DNA"/>
</dbReference>
<sequence>MFKVGLRVLAAAMATAFAPSQAADGISGDVVKIGVLGDMSGMYSSGFSGPGAVAAVKMAVEDFGGSVLGKKIEVIFSDHQNKVDIASATARQWFDTADVDMITDLTNSSVALAVQKLAEDKGRITIATGPGAIDLTGKACTKYGVHYGYNTYALATGTASAIMKEGGDSWFILAADYAFGHALERDTSRVVTGMGGTVKKSLRVPLNTADYSSYLLQAQASGAKIIGLANGGTDTVNAIKQAHEFGIVAAGQRLAGMLILLSDVKSIGVDIAKDLHYTDGWYWDMDDASRNWKKRYLEFSRNAAPTAPHAAIYSATMAYLQAVREAGTDRADAVRAKLGAMKIDDFYAKGGAIRADGMLIHDMYLLKVKADGESEWDLSERVATIPGEQAYISPQASECAALK</sequence>
<dbReference type="InterPro" id="IPR028082">
    <property type="entry name" value="Peripla_BP_I"/>
</dbReference>
<evidence type="ECO:0000259" key="4">
    <source>
        <dbReference type="Pfam" id="PF13458"/>
    </source>
</evidence>
<dbReference type="CDD" id="cd06327">
    <property type="entry name" value="PBP1_SBP-like"/>
    <property type="match status" value="1"/>
</dbReference>
<evidence type="ECO:0000256" key="2">
    <source>
        <dbReference type="ARBA" id="ARBA00022729"/>
    </source>
</evidence>
<dbReference type="SUPFAM" id="SSF53822">
    <property type="entry name" value="Periplasmic binding protein-like I"/>
    <property type="match status" value="1"/>
</dbReference>